<evidence type="ECO:0000313" key="2">
    <source>
        <dbReference type="Proteomes" id="UP000178700"/>
    </source>
</evidence>
<accession>A0A1F6V6H6</accession>
<organism evidence="1 2">
    <name type="scientific">Candidatus Nomurabacteria bacterium RIFCSPHIGHO2_01_FULL_39_10</name>
    <dbReference type="NCBI Taxonomy" id="1801733"/>
    <lineage>
        <taxon>Bacteria</taxon>
        <taxon>Candidatus Nomuraibacteriota</taxon>
    </lineage>
</organism>
<reference evidence="1 2" key="1">
    <citation type="journal article" date="2016" name="Nat. Commun.">
        <title>Thousands of microbial genomes shed light on interconnected biogeochemical processes in an aquifer system.</title>
        <authorList>
            <person name="Anantharaman K."/>
            <person name="Brown C.T."/>
            <person name="Hug L.A."/>
            <person name="Sharon I."/>
            <person name="Castelle C.J."/>
            <person name="Probst A.J."/>
            <person name="Thomas B.C."/>
            <person name="Singh A."/>
            <person name="Wilkins M.J."/>
            <person name="Karaoz U."/>
            <person name="Brodie E.L."/>
            <person name="Williams K.H."/>
            <person name="Hubbard S.S."/>
            <person name="Banfield J.F."/>
        </authorList>
    </citation>
    <scope>NUCLEOTIDE SEQUENCE [LARGE SCALE GENOMIC DNA]</scope>
</reference>
<proteinExistence type="predicted"/>
<dbReference type="EMBL" id="MFTJ01000030">
    <property type="protein sequence ID" value="OGI65086.1"/>
    <property type="molecule type" value="Genomic_DNA"/>
</dbReference>
<gene>
    <name evidence="1" type="ORF">A2642_03175</name>
</gene>
<dbReference type="Proteomes" id="UP000178700">
    <property type="component" value="Unassembled WGS sequence"/>
</dbReference>
<protein>
    <submittedName>
        <fullName evidence="1">Uncharacterized protein</fullName>
    </submittedName>
</protein>
<name>A0A1F6V6H6_9BACT</name>
<dbReference type="AlphaFoldDB" id="A0A1F6V6H6"/>
<evidence type="ECO:0000313" key="1">
    <source>
        <dbReference type="EMBL" id="OGI65086.1"/>
    </source>
</evidence>
<comment type="caution">
    <text evidence="1">The sequence shown here is derived from an EMBL/GenBank/DDBJ whole genome shotgun (WGS) entry which is preliminary data.</text>
</comment>
<sequence length="242" mass="27532">MINLLEKMLQGKITYGEQKSVIVEAGHIYTNQLPNSEQDISIDQGVKVLQLGKLLGFCMKPWLFIDNYNPQFQNNLSLLDEQAYISSITAKGFIPQKVIYESDLIPQAKEIVDYLLKKEEALPESKTGKVILKKEKILLYNPAEDKYYCSLLDACLYQQKLNESEICITILDQSYASQQKGTKTIVSKLGIDSSKIIPFYYHTPCTLSHESSSVQNVFLKENFNPSLKVKHLLELVKMLGEL</sequence>